<dbReference type="PROSITE" id="PS01124">
    <property type="entry name" value="HTH_ARAC_FAMILY_2"/>
    <property type="match status" value="1"/>
</dbReference>
<dbReference type="InterPro" id="IPR018060">
    <property type="entry name" value="HTH_AraC"/>
</dbReference>
<accession>A0A5C5VR74</accession>
<evidence type="ECO:0000313" key="7">
    <source>
        <dbReference type="Proteomes" id="UP000318995"/>
    </source>
</evidence>
<evidence type="ECO:0000259" key="5">
    <source>
        <dbReference type="PROSITE" id="PS01124"/>
    </source>
</evidence>
<dbReference type="PRINTS" id="PR00032">
    <property type="entry name" value="HTHARAC"/>
</dbReference>
<evidence type="ECO:0000256" key="4">
    <source>
        <dbReference type="ARBA" id="ARBA00023163"/>
    </source>
</evidence>
<dbReference type="Pfam" id="PF12833">
    <property type="entry name" value="HTH_18"/>
    <property type="match status" value="1"/>
</dbReference>
<keyword evidence="7" id="KW-1185">Reference proteome</keyword>
<feature type="domain" description="HTH araC/xylS-type" evidence="5">
    <location>
        <begin position="188"/>
        <end position="286"/>
    </location>
</feature>
<evidence type="ECO:0000256" key="1">
    <source>
        <dbReference type="ARBA" id="ARBA00022490"/>
    </source>
</evidence>
<evidence type="ECO:0000256" key="3">
    <source>
        <dbReference type="ARBA" id="ARBA00023125"/>
    </source>
</evidence>
<dbReference type="EMBL" id="SJPH01000011">
    <property type="protein sequence ID" value="TWT40647.1"/>
    <property type="molecule type" value="Genomic_DNA"/>
</dbReference>
<dbReference type="PANTHER" id="PTHR46796:SF13">
    <property type="entry name" value="HTH-TYPE TRANSCRIPTIONAL ACTIVATOR RHAS"/>
    <property type="match status" value="1"/>
</dbReference>
<dbReference type="Pfam" id="PF02311">
    <property type="entry name" value="AraC_binding"/>
    <property type="match status" value="1"/>
</dbReference>
<proteinExistence type="predicted"/>
<organism evidence="6 7">
    <name type="scientific">Botrimarina hoheduenensis</name>
    <dbReference type="NCBI Taxonomy" id="2528000"/>
    <lineage>
        <taxon>Bacteria</taxon>
        <taxon>Pseudomonadati</taxon>
        <taxon>Planctomycetota</taxon>
        <taxon>Planctomycetia</taxon>
        <taxon>Pirellulales</taxon>
        <taxon>Lacipirellulaceae</taxon>
        <taxon>Botrimarina</taxon>
    </lineage>
</organism>
<dbReference type="SUPFAM" id="SSF51215">
    <property type="entry name" value="Regulatory protein AraC"/>
    <property type="match status" value="1"/>
</dbReference>
<name>A0A5C5VR74_9BACT</name>
<dbReference type="OrthoDB" id="9807321at2"/>
<keyword evidence="1" id="KW-0963">Cytoplasm</keyword>
<dbReference type="InterPro" id="IPR037923">
    <property type="entry name" value="HTH-like"/>
</dbReference>
<keyword evidence="4" id="KW-0804">Transcription</keyword>
<evidence type="ECO:0000313" key="6">
    <source>
        <dbReference type="EMBL" id="TWT40647.1"/>
    </source>
</evidence>
<dbReference type="PANTHER" id="PTHR46796">
    <property type="entry name" value="HTH-TYPE TRANSCRIPTIONAL ACTIVATOR RHAS-RELATED"/>
    <property type="match status" value="1"/>
</dbReference>
<dbReference type="AlphaFoldDB" id="A0A5C5VR74"/>
<evidence type="ECO:0000256" key="2">
    <source>
        <dbReference type="ARBA" id="ARBA00023015"/>
    </source>
</evidence>
<protein>
    <submittedName>
        <fullName evidence="6">HTH-type transcriptional activator Btr</fullName>
    </submittedName>
</protein>
<dbReference type="SUPFAM" id="SSF46689">
    <property type="entry name" value="Homeodomain-like"/>
    <property type="match status" value="2"/>
</dbReference>
<sequence>MPDRASPSFFSAAVTSARRFYLDLAPPANTPLVVVCGGYEESQPDYEIVRETFPYYSIELVARGRGELVLRGEQHALRQGTVFSYGPGVSHTITTSRQSRLGKYFVDFVGVEAPHVFAAAGITLGGVGRVGSLPEVVLIFNELIRDGMRGDDFSAELGVALLRCLALRIAANRVTQPSGGGTPYETYLRCVEYIDAHAATLVSQQQAAAECGVSPAYLSRLFKQHGRQSAHQHLTRLRMNLAAELLRETNDQVQAIAGGLGYSDPFHFSRTFKATFGISPRAFRALR</sequence>
<gene>
    <name evidence="6" type="primary">btr</name>
    <name evidence="6" type="ORF">Pla111_32920</name>
</gene>
<dbReference type="InterPro" id="IPR020449">
    <property type="entry name" value="Tscrpt_reg_AraC-type_HTH"/>
</dbReference>
<reference evidence="6 7" key="1">
    <citation type="submission" date="2019-02" db="EMBL/GenBank/DDBJ databases">
        <title>Deep-cultivation of Planctomycetes and their phenomic and genomic characterization uncovers novel biology.</title>
        <authorList>
            <person name="Wiegand S."/>
            <person name="Jogler M."/>
            <person name="Boedeker C."/>
            <person name="Pinto D."/>
            <person name="Vollmers J."/>
            <person name="Rivas-Marin E."/>
            <person name="Kohn T."/>
            <person name="Peeters S.H."/>
            <person name="Heuer A."/>
            <person name="Rast P."/>
            <person name="Oberbeckmann S."/>
            <person name="Bunk B."/>
            <person name="Jeske O."/>
            <person name="Meyerdierks A."/>
            <person name="Storesund J.E."/>
            <person name="Kallscheuer N."/>
            <person name="Luecker S."/>
            <person name="Lage O.M."/>
            <person name="Pohl T."/>
            <person name="Merkel B.J."/>
            <person name="Hornburger P."/>
            <person name="Mueller R.-W."/>
            <person name="Bruemmer F."/>
            <person name="Labrenz M."/>
            <person name="Spormann A.M."/>
            <person name="Op Den Camp H."/>
            <person name="Overmann J."/>
            <person name="Amann R."/>
            <person name="Jetten M.S.M."/>
            <person name="Mascher T."/>
            <person name="Medema M.H."/>
            <person name="Devos D.P."/>
            <person name="Kaster A.-K."/>
            <person name="Ovreas L."/>
            <person name="Rohde M."/>
            <person name="Galperin M.Y."/>
            <person name="Jogler C."/>
        </authorList>
    </citation>
    <scope>NUCLEOTIDE SEQUENCE [LARGE SCALE GENOMIC DNA]</scope>
    <source>
        <strain evidence="6 7">Pla111</strain>
    </source>
</reference>
<dbReference type="InterPro" id="IPR009057">
    <property type="entry name" value="Homeodomain-like_sf"/>
</dbReference>
<dbReference type="GO" id="GO:0003700">
    <property type="term" value="F:DNA-binding transcription factor activity"/>
    <property type="evidence" value="ECO:0007669"/>
    <property type="project" value="InterPro"/>
</dbReference>
<dbReference type="RefSeq" id="WP_146575482.1">
    <property type="nucleotide sequence ID" value="NZ_SJPH01000011.1"/>
</dbReference>
<comment type="caution">
    <text evidence="6">The sequence shown here is derived from an EMBL/GenBank/DDBJ whole genome shotgun (WGS) entry which is preliminary data.</text>
</comment>
<keyword evidence="2" id="KW-0805">Transcription regulation</keyword>
<dbReference type="SMART" id="SM00342">
    <property type="entry name" value="HTH_ARAC"/>
    <property type="match status" value="1"/>
</dbReference>
<dbReference type="Proteomes" id="UP000318995">
    <property type="component" value="Unassembled WGS sequence"/>
</dbReference>
<dbReference type="Gene3D" id="1.10.10.60">
    <property type="entry name" value="Homeodomain-like"/>
    <property type="match status" value="2"/>
</dbReference>
<dbReference type="InterPro" id="IPR003313">
    <property type="entry name" value="AraC-bd"/>
</dbReference>
<keyword evidence="3" id="KW-0238">DNA-binding</keyword>
<dbReference type="InterPro" id="IPR050204">
    <property type="entry name" value="AraC_XylS_family_regulators"/>
</dbReference>
<dbReference type="GO" id="GO:0043565">
    <property type="term" value="F:sequence-specific DNA binding"/>
    <property type="evidence" value="ECO:0007669"/>
    <property type="project" value="InterPro"/>
</dbReference>